<organism evidence="1 2">
    <name type="scientific">Durusdinium trenchii</name>
    <dbReference type="NCBI Taxonomy" id="1381693"/>
    <lineage>
        <taxon>Eukaryota</taxon>
        <taxon>Sar</taxon>
        <taxon>Alveolata</taxon>
        <taxon>Dinophyceae</taxon>
        <taxon>Suessiales</taxon>
        <taxon>Symbiodiniaceae</taxon>
        <taxon>Durusdinium</taxon>
    </lineage>
</organism>
<reference evidence="1 2" key="1">
    <citation type="submission" date="2024-02" db="EMBL/GenBank/DDBJ databases">
        <authorList>
            <person name="Chen Y."/>
            <person name="Shah S."/>
            <person name="Dougan E. K."/>
            <person name="Thang M."/>
            <person name="Chan C."/>
        </authorList>
    </citation>
    <scope>NUCLEOTIDE SEQUENCE [LARGE SCALE GENOMIC DNA]</scope>
</reference>
<proteinExistence type="predicted"/>
<evidence type="ECO:0000313" key="2">
    <source>
        <dbReference type="Proteomes" id="UP001642464"/>
    </source>
</evidence>
<comment type="caution">
    <text evidence="1">The sequence shown here is derived from an EMBL/GenBank/DDBJ whole genome shotgun (WGS) entry which is preliminary data.</text>
</comment>
<protein>
    <submittedName>
        <fullName evidence="1">E3 ubiquitin-protein ligase HERC2</fullName>
    </submittedName>
</protein>
<dbReference type="EMBL" id="CAXAMM010010113">
    <property type="protein sequence ID" value="CAK9022391.1"/>
    <property type="molecule type" value="Genomic_DNA"/>
</dbReference>
<gene>
    <name evidence="1" type="ORF">SCF082_LOCUS15766</name>
</gene>
<evidence type="ECO:0000313" key="1">
    <source>
        <dbReference type="EMBL" id="CAK9022391.1"/>
    </source>
</evidence>
<dbReference type="Proteomes" id="UP001642464">
    <property type="component" value="Unassembled WGS sequence"/>
</dbReference>
<sequence>MGADLSSPTPNLESVLEGVGPDMRGKLPPHLAKMTSRNLRFRHVAIWRDPFLGGTIDHHTVVYEYLDGRRLMSLKLDWGRDGLHFHDSPEDPCPNGDVLERKWCARLTPAEVLIHWDAVKEKDYELSRWNCQHFSKYMYQKADEGGADMVATEPR</sequence>
<accession>A0ABP0K6H5</accession>
<name>A0ABP0K6H5_9DINO</name>
<keyword evidence="2" id="KW-1185">Reference proteome</keyword>